<evidence type="ECO:0000313" key="2">
    <source>
        <dbReference type="WBParaSite" id="Hba_12276"/>
    </source>
</evidence>
<organism evidence="1 2">
    <name type="scientific">Heterorhabditis bacteriophora</name>
    <name type="common">Entomopathogenic nematode worm</name>
    <dbReference type="NCBI Taxonomy" id="37862"/>
    <lineage>
        <taxon>Eukaryota</taxon>
        <taxon>Metazoa</taxon>
        <taxon>Ecdysozoa</taxon>
        <taxon>Nematoda</taxon>
        <taxon>Chromadorea</taxon>
        <taxon>Rhabditida</taxon>
        <taxon>Rhabditina</taxon>
        <taxon>Rhabditomorpha</taxon>
        <taxon>Strongyloidea</taxon>
        <taxon>Heterorhabditidae</taxon>
        <taxon>Heterorhabditis</taxon>
    </lineage>
</organism>
<proteinExistence type="predicted"/>
<accession>A0A1I7X4G5</accession>
<sequence>MSVGRAIVCLVSVSFRFKDDRWYVLRTERPDSADGSIEITVLKYSIMKIKVSKSRTFRNRGVIKKTIYN</sequence>
<dbReference type="WBParaSite" id="Hba_12276">
    <property type="protein sequence ID" value="Hba_12276"/>
    <property type="gene ID" value="Hba_12276"/>
</dbReference>
<protein>
    <submittedName>
        <fullName evidence="2">Phage tail protein</fullName>
    </submittedName>
</protein>
<dbReference type="Proteomes" id="UP000095283">
    <property type="component" value="Unplaced"/>
</dbReference>
<dbReference type="AlphaFoldDB" id="A0A1I7X4G5"/>
<reference evidence="2" key="1">
    <citation type="submission" date="2016-11" db="UniProtKB">
        <authorList>
            <consortium name="WormBaseParasite"/>
        </authorList>
    </citation>
    <scope>IDENTIFICATION</scope>
</reference>
<name>A0A1I7X4G5_HETBA</name>
<evidence type="ECO:0000313" key="1">
    <source>
        <dbReference type="Proteomes" id="UP000095283"/>
    </source>
</evidence>
<keyword evidence="1" id="KW-1185">Reference proteome</keyword>